<dbReference type="Pfam" id="PF00400">
    <property type="entry name" value="WD40"/>
    <property type="match status" value="2"/>
</dbReference>
<dbReference type="OrthoDB" id="6154712at2759"/>
<dbReference type="InterPro" id="IPR015943">
    <property type="entry name" value="WD40/YVTN_repeat-like_dom_sf"/>
</dbReference>
<dbReference type="PROSITE" id="PS50082">
    <property type="entry name" value="WD_REPEATS_2"/>
    <property type="match status" value="1"/>
</dbReference>
<evidence type="ECO:0000313" key="3">
    <source>
        <dbReference type="EMBL" id="EPS71011.1"/>
    </source>
</evidence>
<dbReference type="AlphaFoldDB" id="S8D108"/>
<dbReference type="SMART" id="SM00320">
    <property type="entry name" value="WD40"/>
    <property type="match status" value="8"/>
</dbReference>
<name>S8D108_9LAMI</name>
<protein>
    <recommendedName>
        <fullName evidence="5">Anaphase-promoting complex subunit 4 WD40 domain-containing protein</fullName>
    </recommendedName>
</protein>
<dbReference type="SUPFAM" id="SSF50978">
    <property type="entry name" value="WD40 repeat-like"/>
    <property type="match status" value="2"/>
</dbReference>
<dbReference type="Proteomes" id="UP000015453">
    <property type="component" value="Unassembled WGS sequence"/>
</dbReference>
<dbReference type="PANTHER" id="PTHR45589">
    <property type="entry name" value="WD REPEAT DOMAIN 62, ISOFORM G"/>
    <property type="match status" value="1"/>
</dbReference>
<feature type="compositionally biased region" description="Polar residues" evidence="2">
    <location>
        <begin position="674"/>
        <end position="685"/>
    </location>
</feature>
<evidence type="ECO:0000256" key="1">
    <source>
        <dbReference type="PROSITE-ProRule" id="PRU00221"/>
    </source>
</evidence>
<comment type="caution">
    <text evidence="3">The sequence shown here is derived from an EMBL/GenBank/DDBJ whole genome shotgun (WGS) entry which is preliminary data.</text>
</comment>
<keyword evidence="1" id="KW-0853">WD repeat</keyword>
<proteinExistence type="predicted"/>
<accession>S8D108</accession>
<gene>
    <name evidence="3" type="ORF">M569_03757</name>
</gene>
<feature type="repeat" description="WD" evidence="1">
    <location>
        <begin position="613"/>
        <end position="646"/>
    </location>
</feature>
<dbReference type="InterPro" id="IPR036322">
    <property type="entry name" value="WD40_repeat_dom_sf"/>
</dbReference>
<feature type="region of interest" description="Disordered" evidence="2">
    <location>
        <begin position="666"/>
        <end position="685"/>
    </location>
</feature>
<dbReference type="EMBL" id="AUSU01001442">
    <property type="protein sequence ID" value="EPS71011.1"/>
    <property type="molecule type" value="Genomic_DNA"/>
</dbReference>
<evidence type="ECO:0000313" key="4">
    <source>
        <dbReference type="Proteomes" id="UP000015453"/>
    </source>
</evidence>
<dbReference type="PANTHER" id="PTHR45589:SF1">
    <property type="entry name" value="WD REPEAT DOMAIN 62, ISOFORM G"/>
    <property type="match status" value="1"/>
</dbReference>
<organism evidence="3 4">
    <name type="scientific">Genlisea aurea</name>
    <dbReference type="NCBI Taxonomy" id="192259"/>
    <lineage>
        <taxon>Eukaryota</taxon>
        <taxon>Viridiplantae</taxon>
        <taxon>Streptophyta</taxon>
        <taxon>Embryophyta</taxon>
        <taxon>Tracheophyta</taxon>
        <taxon>Spermatophyta</taxon>
        <taxon>Magnoliopsida</taxon>
        <taxon>eudicotyledons</taxon>
        <taxon>Gunneridae</taxon>
        <taxon>Pentapetalae</taxon>
        <taxon>asterids</taxon>
        <taxon>lamiids</taxon>
        <taxon>Lamiales</taxon>
        <taxon>Lentibulariaceae</taxon>
        <taxon>Genlisea</taxon>
    </lineage>
</organism>
<evidence type="ECO:0000256" key="2">
    <source>
        <dbReference type="SAM" id="MobiDB-lite"/>
    </source>
</evidence>
<dbReference type="Gene3D" id="2.130.10.10">
    <property type="entry name" value="YVTN repeat-like/Quinoprotein amine dehydrogenase"/>
    <property type="match status" value="3"/>
</dbReference>
<reference evidence="3 4" key="1">
    <citation type="journal article" date="2013" name="BMC Genomics">
        <title>The miniature genome of a carnivorous plant Genlisea aurea contains a low number of genes and short non-coding sequences.</title>
        <authorList>
            <person name="Leushkin E.V."/>
            <person name="Sutormin R.A."/>
            <person name="Nabieva E.R."/>
            <person name="Penin A.A."/>
            <person name="Kondrashov A.S."/>
            <person name="Logacheva M.D."/>
        </authorList>
    </citation>
    <scope>NUCLEOTIDE SEQUENCE [LARGE SCALE GENOMIC DNA]</scope>
</reference>
<sequence>MKRKRDEILPPPPEQRVNLEEIVGFTFRDGNGLASTASESKFAFIAGTVVVLYDFRCGTQSHFVAPTRDPKQLSCVALCSHARIIAAGETGRHSRVLVWNCITNDCISQLKGHQYGVASIALSRDGKHLISVGSARDGYVCVWDRENNVLATKFRASSVNTPISSVVFSWDAKFLVTAGKNHFKFWKVRVPAGSRTGIRSVSVIKLREFGIEKIKKEMAFVAVSCPIDHSKDAQQMQFYAVLYAWYIPTLQRSKRLSWRLTNATRYQHPQAGLLVLATMDSLSYLTLVLLYMLETCVLLKRNHVERQIMHTGNQALRLKFRVGLRSQMLSHADFYLRSSWAMVFYGDHSVHLWNIGDMSKDALVEHVLQHAQLMVIGCVSKDIASPGLRSMVVSSDGKHVAAGYFHGSINIFYVNNSDGVCIQDAHDGEIVSLSFTWESVNGTAALSEAHGGHNLLASAGIDRKIHLFDVDRNFCHLASIDYNPSAATVVKIVQKGHQMLSFGADRSLVLHSIDISDADCKISCLGRIETSGFISDMAVDHRINIAFTVCQDKKINVIDILSKRLINSFQHDGGTVEPVKIALDQSCSYLACSSANKCIRIYECMTGNLVAQATGHAAAVTGIIFLPDSVHLASVSADGCIFLWKLPPLLSSRMVQRMERVQIHLPPSADEGHSQPSSAATDSRSQVEVEMNAGFEFSLSRLPKWAQDKFIGNAPLRDVTPQRCDPAVRSPCKEASSNSISAANYSRAADKRPWQTIHTVCMDLSDSPTTSGVDIMTKFMNRGKGEEEMEAAPPNKSVEFERARSIEEELEAMEGAADNVLKSFQQQQLKEMRGRTFALDSGGWGAILADLYDRVNESVLFFDGLDRKEEGPSCSAQGVFPPGQQQQPSLVSILAGTIPCTLTPPVVWVGDLTFLFMNNITKIVLHLKVTNFVDPHYEKATEFADDSSHYLVDPHSKSSTINASHFISPWKKRVDG</sequence>
<dbReference type="PROSITE" id="PS50294">
    <property type="entry name" value="WD_REPEATS_REGION"/>
    <property type="match status" value="1"/>
</dbReference>
<dbReference type="InterPro" id="IPR052779">
    <property type="entry name" value="WDR62"/>
</dbReference>
<evidence type="ECO:0008006" key="5">
    <source>
        <dbReference type="Google" id="ProtNLM"/>
    </source>
</evidence>
<dbReference type="InterPro" id="IPR001680">
    <property type="entry name" value="WD40_rpt"/>
</dbReference>
<keyword evidence="4" id="KW-1185">Reference proteome</keyword>